<gene>
    <name evidence="2" type="ORF">TNO010_260055</name>
</gene>
<protein>
    <submittedName>
        <fullName evidence="2">Uncharacterized protein</fullName>
    </submittedName>
</protein>
<keyword evidence="1" id="KW-0812">Transmembrane</keyword>
<dbReference type="AlphaFoldDB" id="A0A2I2MAN8"/>
<keyword evidence="1" id="KW-0472">Membrane</keyword>
<dbReference type="EMBL" id="OENE01000019">
    <property type="protein sequence ID" value="SOU88994.1"/>
    <property type="molecule type" value="Genomic_DNA"/>
</dbReference>
<reference evidence="2 3" key="1">
    <citation type="submission" date="2017-11" db="EMBL/GenBank/DDBJ databases">
        <authorList>
            <person name="Duchaud E."/>
        </authorList>
    </citation>
    <scope>NUCLEOTIDE SEQUENCE [LARGE SCALE GENOMIC DNA]</scope>
    <source>
        <strain evidence="2 3">TNO010</strain>
    </source>
</reference>
<evidence type="ECO:0000313" key="2">
    <source>
        <dbReference type="EMBL" id="SOU88994.1"/>
    </source>
</evidence>
<evidence type="ECO:0000313" key="3">
    <source>
        <dbReference type="Proteomes" id="UP000490060"/>
    </source>
</evidence>
<organism evidence="2 3">
    <name type="scientific">Tenacibaculum finnmarkense genomovar ulcerans</name>
    <dbReference type="NCBI Taxonomy" id="2781388"/>
    <lineage>
        <taxon>Bacteria</taxon>
        <taxon>Pseudomonadati</taxon>
        <taxon>Bacteroidota</taxon>
        <taxon>Flavobacteriia</taxon>
        <taxon>Flavobacteriales</taxon>
        <taxon>Flavobacteriaceae</taxon>
        <taxon>Tenacibaculum</taxon>
        <taxon>Tenacibaculum finnmarkense</taxon>
    </lineage>
</organism>
<accession>A0A2I2MAN8</accession>
<proteinExistence type="predicted"/>
<dbReference type="Proteomes" id="UP000490060">
    <property type="component" value="Unassembled WGS sequence"/>
</dbReference>
<name>A0A2I2MAN8_9FLAO</name>
<evidence type="ECO:0000256" key="1">
    <source>
        <dbReference type="SAM" id="Phobius"/>
    </source>
</evidence>
<dbReference type="RefSeq" id="WP_172505444.1">
    <property type="nucleotide sequence ID" value="NZ_JAJHTN010000008.1"/>
</dbReference>
<sequence length="192" mass="22847">MTYKIISAQKKQFLITYFYLIILSILCNSCNYKTEKTIGKTTKQLANGSVLSIQKTNKETTSIGIFTKHNYGTSHSFSYSFFIRKKNINWNGASAEPKNILFYKDSIYLRSLKEKSIKTQYLDSTNNTINYKYHLEIQEFFEKYIDNRYFFKLLGDDYWIEITSKHYNEIKKQTTEYSIPNDNEFRLKLPKK</sequence>
<keyword evidence="1" id="KW-1133">Transmembrane helix</keyword>
<dbReference type="GeneID" id="86819480"/>
<feature type="transmembrane region" description="Helical" evidence="1">
    <location>
        <begin position="12"/>
        <end position="30"/>
    </location>
</feature>